<dbReference type="Pfam" id="PF03732">
    <property type="entry name" value="Retrotrans_gag"/>
    <property type="match status" value="1"/>
</dbReference>
<feature type="region of interest" description="Disordered" evidence="3">
    <location>
        <begin position="227"/>
        <end position="262"/>
    </location>
</feature>
<dbReference type="GO" id="GO:0004523">
    <property type="term" value="F:RNA-DNA hybrid ribonuclease activity"/>
    <property type="evidence" value="ECO:0007669"/>
    <property type="project" value="UniProtKB-EC"/>
</dbReference>
<proteinExistence type="inferred from homology"/>
<dbReference type="Ensembl" id="ENSOABT00000018880.2">
    <property type="protein sequence ID" value="ENSOABP00000018317.2"/>
    <property type="gene ID" value="ENSOABG00000008940.2"/>
</dbReference>
<organism evidence="6 7">
    <name type="scientific">Oreochromis aureus</name>
    <name type="common">Israeli tilapia</name>
    <name type="synonym">Chromis aureus</name>
    <dbReference type="NCBI Taxonomy" id="47969"/>
    <lineage>
        <taxon>Eukaryota</taxon>
        <taxon>Metazoa</taxon>
        <taxon>Chordata</taxon>
        <taxon>Craniata</taxon>
        <taxon>Vertebrata</taxon>
        <taxon>Euteleostomi</taxon>
        <taxon>Actinopterygii</taxon>
        <taxon>Neopterygii</taxon>
        <taxon>Teleostei</taxon>
        <taxon>Neoteleostei</taxon>
        <taxon>Acanthomorphata</taxon>
        <taxon>Ovalentaria</taxon>
        <taxon>Cichlomorphae</taxon>
        <taxon>Cichliformes</taxon>
        <taxon>Cichlidae</taxon>
        <taxon>African cichlids</taxon>
        <taxon>Pseudocrenilabrinae</taxon>
        <taxon>Oreochromini</taxon>
        <taxon>Oreochromis</taxon>
    </lineage>
</organism>
<evidence type="ECO:0000259" key="4">
    <source>
        <dbReference type="Pfam" id="PF00078"/>
    </source>
</evidence>
<feature type="domain" description="Retrotransposon gag" evidence="5">
    <location>
        <begin position="103"/>
        <end position="193"/>
    </location>
</feature>
<evidence type="ECO:0000256" key="3">
    <source>
        <dbReference type="SAM" id="MobiDB-lite"/>
    </source>
</evidence>
<evidence type="ECO:0000256" key="1">
    <source>
        <dbReference type="ARBA" id="ARBA00010879"/>
    </source>
</evidence>
<dbReference type="Pfam" id="PF00078">
    <property type="entry name" value="RVT_1"/>
    <property type="match status" value="1"/>
</dbReference>
<accession>A0A668SWF0</accession>
<evidence type="ECO:0000313" key="7">
    <source>
        <dbReference type="Proteomes" id="UP000472276"/>
    </source>
</evidence>
<keyword evidence="7" id="KW-1185">Reference proteome</keyword>
<dbReference type="CDD" id="cd00303">
    <property type="entry name" value="retropepsin_like"/>
    <property type="match status" value="1"/>
</dbReference>
<reference evidence="6" key="1">
    <citation type="submission" date="2025-08" db="UniProtKB">
        <authorList>
            <consortium name="Ensembl"/>
        </authorList>
    </citation>
    <scope>IDENTIFICATION</scope>
</reference>
<dbReference type="Gene3D" id="2.40.70.10">
    <property type="entry name" value="Acid Proteases"/>
    <property type="match status" value="1"/>
</dbReference>
<dbReference type="InterPro" id="IPR000477">
    <property type="entry name" value="RT_dom"/>
</dbReference>
<dbReference type="InterPro" id="IPR021109">
    <property type="entry name" value="Peptidase_aspartic_dom_sf"/>
</dbReference>
<reference evidence="6" key="2">
    <citation type="submission" date="2025-09" db="UniProtKB">
        <authorList>
            <consortium name="Ensembl"/>
        </authorList>
    </citation>
    <scope>IDENTIFICATION</scope>
</reference>
<dbReference type="Pfam" id="PF13975">
    <property type="entry name" value="gag-asp_proteas"/>
    <property type="match status" value="1"/>
</dbReference>
<dbReference type="CDD" id="cd01647">
    <property type="entry name" value="RT_LTR"/>
    <property type="match status" value="1"/>
</dbReference>
<sequence length="655" mass="73637">MSEPRIDPAEFERLKAKVLYLRGVVDRMSTKMESLAETVLQLSTSVTSLQRQPAPVSAEPRIGLPDKWNGVDGRPDGLLATLDMLFECQPTKYATARTKVAMLTSLLSGQAQEWAAALYNNKSAACNDYAPFVEELKKTFVPPSSEVEVESQLLHLRQGSRPVCHFASQFRTLAAKLKWGDASLRSIFLEGLADYIRDEMTGREAPKTLDEAVDLALKIDQRVMSRPRHTPRAFKPFQPQRATSSQPPAPSEGAPMQLGRLSKEERERRWREGLCTYCGSARHRLDCGGVPPGLSHSSDPSRFLLPVIFHLKRQQFSSEALLDTGAAENFIDQRLASQLRIPLTPVDRFLPVTSVDGRPLQPYPIQFQTQPVRVSIGDHQEEIRFLVVSATSSPLILGYPWFRQHDPHISWSSCQILGWGPQCPRRCLLSRTQKNSKSEEASPPEPIDLDNIPPAYHDLSEVFSKRRASTLPPHRSYNMAIELLPGAVPPRGRLFSLSPAENKAMEEYVAEALQQGFIRPSTSPAAAGFFFVKKKDGGLRPCIDYRGLNKVTIRNRHPLPLLSTALDSLSQACIFTKLDLRSAYNLVRIREGDEWKTAFITPNGHWEYLTGQRGITWKKHHTRKDKEKKITPPRLSSNREISLRTEKKNTSAHST</sequence>
<dbReference type="Gene3D" id="3.30.70.270">
    <property type="match status" value="1"/>
</dbReference>
<dbReference type="Proteomes" id="UP000472276">
    <property type="component" value="Unassembled WGS sequence"/>
</dbReference>
<dbReference type="PANTHER" id="PTHR15503">
    <property type="entry name" value="LDOC1 RELATED"/>
    <property type="match status" value="1"/>
</dbReference>
<dbReference type="EC" id="3.1.26.4" evidence="2"/>
<dbReference type="SUPFAM" id="SSF56672">
    <property type="entry name" value="DNA/RNA polymerases"/>
    <property type="match status" value="1"/>
</dbReference>
<dbReference type="AlphaFoldDB" id="A0A668SWF0"/>
<dbReference type="InterPro" id="IPR032567">
    <property type="entry name" value="RTL1-rel"/>
</dbReference>
<gene>
    <name evidence="6" type="primary">PIK3R6</name>
</gene>
<evidence type="ECO:0000259" key="5">
    <source>
        <dbReference type="Pfam" id="PF03732"/>
    </source>
</evidence>
<dbReference type="OMA" id="GCAHSGR"/>
<feature type="region of interest" description="Disordered" evidence="3">
    <location>
        <begin position="434"/>
        <end position="453"/>
    </location>
</feature>
<feature type="region of interest" description="Disordered" evidence="3">
    <location>
        <begin position="619"/>
        <end position="655"/>
    </location>
</feature>
<dbReference type="InterPro" id="IPR043502">
    <property type="entry name" value="DNA/RNA_pol_sf"/>
</dbReference>
<evidence type="ECO:0000313" key="6">
    <source>
        <dbReference type="Ensembl" id="ENSOABP00000018317.2"/>
    </source>
</evidence>
<name>A0A668SWF0_OREAU</name>
<dbReference type="InterPro" id="IPR043128">
    <property type="entry name" value="Rev_trsase/Diguanyl_cyclase"/>
</dbReference>
<protein>
    <recommendedName>
        <fullName evidence="2">ribonuclease H</fullName>
        <ecNumber evidence="2">3.1.26.4</ecNumber>
    </recommendedName>
</protein>
<dbReference type="PANTHER" id="PTHR15503:SF22">
    <property type="entry name" value="TRANSPOSON TY3-I GAG POLYPROTEIN"/>
    <property type="match status" value="1"/>
</dbReference>
<evidence type="ECO:0000256" key="2">
    <source>
        <dbReference type="ARBA" id="ARBA00012180"/>
    </source>
</evidence>
<feature type="domain" description="Reverse transcriptase" evidence="4">
    <location>
        <begin position="532"/>
        <end position="614"/>
    </location>
</feature>
<dbReference type="Gene3D" id="3.10.10.10">
    <property type="entry name" value="HIV Type 1 Reverse Transcriptase, subunit A, domain 1"/>
    <property type="match status" value="1"/>
</dbReference>
<dbReference type="InterPro" id="IPR005162">
    <property type="entry name" value="Retrotrans_gag_dom"/>
</dbReference>
<dbReference type="SUPFAM" id="SSF50630">
    <property type="entry name" value="Acid proteases"/>
    <property type="match status" value="1"/>
</dbReference>
<comment type="similarity">
    <text evidence="1">Belongs to the beta type-B retroviral polymerase family. HERV class-II K(HML-2) pol subfamily.</text>
</comment>